<protein>
    <submittedName>
        <fullName evidence="3">MATE efflux family protein 9-like</fullName>
    </submittedName>
</protein>
<evidence type="ECO:0000256" key="1">
    <source>
        <dbReference type="ARBA" id="ARBA00010199"/>
    </source>
</evidence>
<evidence type="ECO:0000313" key="3">
    <source>
        <dbReference type="EMBL" id="KAE8730278.1"/>
    </source>
</evidence>
<comment type="caution">
    <text evidence="3">The sequence shown here is derived from an EMBL/GenBank/DDBJ whole genome shotgun (WGS) entry which is preliminary data.</text>
</comment>
<dbReference type="Proteomes" id="UP000436088">
    <property type="component" value="Unassembled WGS sequence"/>
</dbReference>
<keyword evidence="4" id="KW-1185">Reference proteome</keyword>
<keyword evidence="2" id="KW-0812">Transmembrane</keyword>
<gene>
    <name evidence="3" type="ORF">F3Y22_tig00003041pilonHSYRG01268</name>
</gene>
<comment type="similarity">
    <text evidence="1">Belongs to the multi antimicrobial extrusion (MATE) (TC 2.A.66.1) family.</text>
</comment>
<dbReference type="AlphaFoldDB" id="A0A6A3CST6"/>
<evidence type="ECO:0000256" key="2">
    <source>
        <dbReference type="SAM" id="Phobius"/>
    </source>
</evidence>
<dbReference type="GO" id="GO:0042910">
    <property type="term" value="F:xenobiotic transmembrane transporter activity"/>
    <property type="evidence" value="ECO:0007669"/>
    <property type="project" value="InterPro"/>
</dbReference>
<dbReference type="Pfam" id="PF01554">
    <property type="entry name" value="MatE"/>
    <property type="match status" value="1"/>
</dbReference>
<dbReference type="PANTHER" id="PTHR11206">
    <property type="entry name" value="MULTIDRUG RESISTANCE PROTEIN"/>
    <property type="match status" value="1"/>
</dbReference>
<evidence type="ECO:0000313" key="4">
    <source>
        <dbReference type="Proteomes" id="UP000436088"/>
    </source>
</evidence>
<dbReference type="EMBL" id="VEPZ02000209">
    <property type="protein sequence ID" value="KAE8730278.1"/>
    <property type="molecule type" value="Genomic_DNA"/>
</dbReference>
<keyword evidence="2" id="KW-1133">Transmembrane helix</keyword>
<feature type="transmembrane region" description="Helical" evidence="2">
    <location>
        <begin position="12"/>
        <end position="33"/>
    </location>
</feature>
<keyword evidence="2" id="KW-0472">Membrane</keyword>
<dbReference type="GO" id="GO:0016020">
    <property type="term" value="C:membrane"/>
    <property type="evidence" value="ECO:0007669"/>
    <property type="project" value="InterPro"/>
</dbReference>
<dbReference type="GO" id="GO:0015297">
    <property type="term" value="F:antiporter activity"/>
    <property type="evidence" value="ECO:0007669"/>
    <property type="project" value="InterPro"/>
</dbReference>
<reference evidence="3" key="1">
    <citation type="submission" date="2019-09" db="EMBL/GenBank/DDBJ databases">
        <title>Draft genome information of white flower Hibiscus syriacus.</title>
        <authorList>
            <person name="Kim Y.-M."/>
        </authorList>
    </citation>
    <scope>NUCLEOTIDE SEQUENCE [LARGE SCALE GENOMIC DNA]</scope>
    <source>
        <strain evidence="3">YM2019G1</strain>
    </source>
</reference>
<dbReference type="InterPro" id="IPR002528">
    <property type="entry name" value="MATE_fam"/>
</dbReference>
<organism evidence="3 4">
    <name type="scientific">Hibiscus syriacus</name>
    <name type="common">Rose of Sharon</name>
    <dbReference type="NCBI Taxonomy" id="106335"/>
    <lineage>
        <taxon>Eukaryota</taxon>
        <taxon>Viridiplantae</taxon>
        <taxon>Streptophyta</taxon>
        <taxon>Embryophyta</taxon>
        <taxon>Tracheophyta</taxon>
        <taxon>Spermatophyta</taxon>
        <taxon>Magnoliopsida</taxon>
        <taxon>eudicotyledons</taxon>
        <taxon>Gunneridae</taxon>
        <taxon>Pentapetalae</taxon>
        <taxon>rosids</taxon>
        <taxon>malvids</taxon>
        <taxon>Malvales</taxon>
        <taxon>Malvaceae</taxon>
        <taxon>Malvoideae</taxon>
        <taxon>Hibiscus</taxon>
    </lineage>
</organism>
<feature type="transmembrane region" description="Helical" evidence="2">
    <location>
        <begin position="166"/>
        <end position="187"/>
    </location>
</feature>
<sequence length="310" mass="34460">MMVGHLGELALSSSSIAISLAGVTGFSFLVWLVHWKRCVDKLMELDSTENLEWWSFELLILLSGLLPHPELETSVLSVWNVHLLSFGIDASAVSTPFQHFMPYYMDLVLQQGAGNPQAARVAINEKEMVDSVTSMAPMVCVSVILDGLQGVLQGVARGSGWQHIGAYVNLGAFYLVGIPAAATLAFWLQLKGIGLWVGIQSGSLTQNILLAIVTSCVNWEEQASKARERLFHGSSSMEYGTMTIIFRKPYIKELCHFNSSGAFSPWHPLYSGNHRKERALATALSWWRIWNLHEPRCLHLERGPLGIRHM</sequence>
<proteinExistence type="inferred from homology"/>
<name>A0A6A3CST6_HIBSY</name>
<accession>A0A6A3CST6</accession>